<gene>
    <name evidence="2" type="ORF">HG542_20715</name>
</gene>
<evidence type="ECO:0000256" key="1">
    <source>
        <dbReference type="SAM" id="MobiDB-lite"/>
    </source>
</evidence>
<keyword evidence="3" id="KW-1185">Reference proteome</keyword>
<proteinExistence type="predicted"/>
<feature type="compositionally biased region" description="Pro residues" evidence="1">
    <location>
        <begin position="38"/>
        <end position="49"/>
    </location>
</feature>
<dbReference type="Proteomes" id="UP000587462">
    <property type="component" value="Unassembled WGS sequence"/>
</dbReference>
<feature type="region of interest" description="Disordered" evidence="1">
    <location>
        <begin position="29"/>
        <end position="49"/>
    </location>
</feature>
<reference evidence="2 3" key="1">
    <citation type="submission" date="2020-04" db="EMBL/GenBank/DDBJ databases">
        <title>Draft Genome Sequence of Streptomyces morookaense DSM 40503, an 8-azaguanine-producing strain.</title>
        <authorList>
            <person name="Qi J."/>
            <person name="Gao J.-M."/>
        </authorList>
    </citation>
    <scope>NUCLEOTIDE SEQUENCE [LARGE SCALE GENOMIC DNA]</scope>
    <source>
        <strain evidence="2 3">DSM 40503</strain>
    </source>
</reference>
<evidence type="ECO:0000313" key="2">
    <source>
        <dbReference type="EMBL" id="NVK80064.1"/>
    </source>
</evidence>
<sequence>MSTATLFRSNTRLHEAALTVCGRRKDKTKACAPASARPTPPCTWPPEPP</sequence>
<protein>
    <submittedName>
        <fullName evidence="2">Uncharacterized protein</fullName>
    </submittedName>
</protein>
<comment type="caution">
    <text evidence="2">The sequence shown here is derived from an EMBL/GenBank/DDBJ whole genome shotgun (WGS) entry which is preliminary data.</text>
</comment>
<evidence type="ECO:0000313" key="3">
    <source>
        <dbReference type="Proteomes" id="UP000587462"/>
    </source>
</evidence>
<name>A0A7Y7B746_STRMO</name>
<dbReference type="AlphaFoldDB" id="A0A7Y7B746"/>
<accession>A0A7Y7B746</accession>
<dbReference type="EMBL" id="JABBXF010000046">
    <property type="protein sequence ID" value="NVK80064.1"/>
    <property type="molecule type" value="Genomic_DNA"/>
</dbReference>
<organism evidence="2 3">
    <name type="scientific">Streptomyces morookaense</name>
    <name type="common">Streptoverticillium morookaense</name>
    <dbReference type="NCBI Taxonomy" id="1970"/>
    <lineage>
        <taxon>Bacteria</taxon>
        <taxon>Bacillati</taxon>
        <taxon>Actinomycetota</taxon>
        <taxon>Actinomycetes</taxon>
        <taxon>Kitasatosporales</taxon>
        <taxon>Streptomycetaceae</taxon>
        <taxon>Streptomyces</taxon>
    </lineage>
</organism>
<dbReference type="RefSeq" id="WP_171083594.1">
    <property type="nucleotide sequence ID" value="NZ_BNBU01000011.1"/>
</dbReference>